<proteinExistence type="predicted"/>
<dbReference type="EMBL" id="GDJX01003916">
    <property type="protein sequence ID" value="JAT64020.1"/>
    <property type="molecule type" value="Transcribed_RNA"/>
</dbReference>
<feature type="compositionally biased region" description="Basic and acidic residues" evidence="1">
    <location>
        <begin position="262"/>
        <end position="277"/>
    </location>
</feature>
<feature type="chain" id="PRO_5008900885" evidence="2">
    <location>
        <begin position="19"/>
        <end position="298"/>
    </location>
</feature>
<gene>
    <name evidence="3" type="ORF">g.19047</name>
</gene>
<feature type="non-terminal residue" evidence="3">
    <location>
        <position position="1"/>
    </location>
</feature>
<feature type="compositionally biased region" description="Basic and acidic residues" evidence="1">
    <location>
        <begin position="191"/>
        <end position="207"/>
    </location>
</feature>
<evidence type="ECO:0000256" key="2">
    <source>
        <dbReference type="SAM" id="SignalP"/>
    </source>
</evidence>
<accession>A0A1D1ZAU8</accession>
<sequence>SLSLSLVLFASPATGGLAGEQGQQWSCCGPRPPMEPADIDWRNLEWRFVRDDLYEHFNAPKWVDLSAPSPRGGSPSTVPADEAWFCRSDCRHPKTAEDFHRLGSTPPSGQPKVKLARARSSPLGERNPSNSSNNSNAHRDANLKRRGGAPPPLTRESPKSKLPGAKKKYQEDLENQDPNLAPATPGQAAKIAKETVKSSAERHEPPRPPHRPLRSTLSARNLFSGKDILTQISDFCNEIKKLAMPRGERPPGGGGGSGEEDKDTKEMAPNAAEEKGVEPLLALGEDLENTKEEKKKKK</sequence>
<feature type="region of interest" description="Disordered" evidence="1">
    <location>
        <begin position="97"/>
        <end position="215"/>
    </location>
</feature>
<keyword evidence="2" id="KW-0732">Signal</keyword>
<evidence type="ECO:0000313" key="3">
    <source>
        <dbReference type="EMBL" id="JAT64020.1"/>
    </source>
</evidence>
<protein>
    <submittedName>
        <fullName evidence="3">Uncharacterized protein</fullName>
    </submittedName>
</protein>
<feature type="region of interest" description="Disordered" evidence="1">
    <location>
        <begin position="243"/>
        <end position="298"/>
    </location>
</feature>
<feature type="compositionally biased region" description="Basic and acidic residues" evidence="1">
    <location>
        <begin position="288"/>
        <end position="298"/>
    </location>
</feature>
<organism evidence="3">
    <name type="scientific">Anthurium amnicola</name>
    <dbReference type="NCBI Taxonomy" id="1678845"/>
    <lineage>
        <taxon>Eukaryota</taxon>
        <taxon>Viridiplantae</taxon>
        <taxon>Streptophyta</taxon>
        <taxon>Embryophyta</taxon>
        <taxon>Tracheophyta</taxon>
        <taxon>Spermatophyta</taxon>
        <taxon>Magnoliopsida</taxon>
        <taxon>Liliopsida</taxon>
        <taxon>Araceae</taxon>
        <taxon>Pothoideae</taxon>
        <taxon>Potheae</taxon>
        <taxon>Anthurium</taxon>
    </lineage>
</organism>
<reference evidence="3" key="1">
    <citation type="submission" date="2015-07" db="EMBL/GenBank/DDBJ databases">
        <title>Transcriptome Assembly of Anthurium amnicola.</title>
        <authorList>
            <person name="Suzuki J."/>
        </authorList>
    </citation>
    <scope>NUCLEOTIDE SEQUENCE</scope>
</reference>
<dbReference type="PANTHER" id="PTHR36373:SF1">
    <property type="entry name" value="EXPRESSED PROTEIN"/>
    <property type="match status" value="1"/>
</dbReference>
<feature type="signal peptide" evidence="2">
    <location>
        <begin position="1"/>
        <end position="18"/>
    </location>
</feature>
<feature type="non-terminal residue" evidence="3">
    <location>
        <position position="298"/>
    </location>
</feature>
<name>A0A1D1ZAU8_9ARAE</name>
<dbReference type="PANTHER" id="PTHR36373">
    <property type="entry name" value="EXPRESSED PROTEIN"/>
    <property type="match status" value="1"/>
</dbReference>
<dbReference type="AlphaFoldDB" id="A0A1D1ZAU8"/>
<evidence type="ECO:0000256" key="1">
    <source>
        <dbReference type="SAM" id="MobiDB-lite"/>
    </source>
</evidence>